<protein>
    <submittedName>
        <fullName evidence="1">Uncharacterized protein</fullName>
    </submittedName>
</protein>
<organism evidence="1">
    <name type="scientific">Anguilla anguilla</name>
    <name type="common">European freshwater eel</name>
    <name type="synonym">Muraena anguilla</name>
    <dbReference type="NCBI Taxonomy" id="7936"/>
    <lineage>
        <taxon>Eukaryota</taxon>
        <taxon>Metazoa</taxon>
        <taxon>Chordata</taxon>
        <taxon>Craniata</taxon>
        <taxon>Vertebrata</taxon>
        <taxon>Euteleostomi</taxon>
        <taxon>Actinopterygii</taxon>
        <taxon>Neopterygii</taxon>
        <taxon>Teleostei</taxon>
        <taxon>Anguilliformes</taxon>
        <taxon>Anguillidae</taxon>
        <taxon>Anguilla</taxon>
    </lineage>
</organism>
<proteinExistence type="predicted"/>
<dbReference type="EMBL" id="GBXM01102489">
    <property type="protein sequence ID" value="JAH06088.1"/>
    <property type="molecule type" value="Transcribed_RNA"/>
</dbReference>
<sequence>MTSYPDDGYFSINLPHTTRLNF</sequence>
<name>A0A0E9PQF1_ANGAN</name>
<reference evidence="1" key="1">
    <citation type="submission" date="2014-11" db="EMBL/GenBank/DDBJ databases">
        <authorList>
            <person name="Amaro Gonzalez C."/>
        </authorList>
    </citation>
    <scope>NUCLEOTIDE SEQUENCE</scope>
</reference>
<accession>A0A0E9PQF1</accession>
<evidence type="ECO:0000313" key="1">
    <source>
        <dbReference type="EMBL" id="JAH06088.1"/>
    </source>
</evidence>
<dbReference type="AlphaFoldDB" id="A0A0E9PQF1"/>
<reference evidence="1" key="2">
    <citation type="journal article" date="2015" name="Fish Shellfish Immunol.">
        <title>Early steps in the European eel (Anguilla anguilla)-Vibrio vulnificus interaction in the gills: Role of the RtxA13 toxin.</title>
        <authorList>
            <person name="Callol A."/>
            <person name="Pajuelo D."/>
            <person name="Ebbesson L."/>
            <person name="Teles M."/>
            <person name="MacKenzie S."/>
            <person name="Amaro C."/>
        </authorList>
    </citation>
    <scope>NUCLEOTIDE SEQUENCE</scope>
</reference>